<evidence type="ECO:0000256" key="10">
    <source>
        <dbReference type="PIRNR" id="PIRNR006268"/>
    </source>
</evidence>
<dbReference type="InterPro" id="IPR024932">
    <property type="entry name" value="ApbE"/>
</dbReference>
<evidence type="ECO:0000256" key="7">
    <source>
        <dbReference type="ARBA" id="ARBA00022842"/>
    </source>
</evidence>
<comment type="caution">
    <text evidence="12">The sequence shown here is derived from an EMBL/GenBank/DDBJ whole genome shotgun (WGS) entry which is preliminary data.</text>
</comment>
<comment type="catalytic activity">
    <reaction evidence="9 10">
        <text>L-threonyl-[protein] + FAD = FMN-L-threonyl-[protein] + AMP + H(+)</text>
        <dbReference type="Rhea" id="RHEA:36847"/>
        <dbReference type="Rhea" id="RHEA-COMP:11060"/>
        <dbReference type="Rhea" id="RHEA-COMP:11061"/>
        <dbReference type="ChEBI" id="CHEBI:15378"/>
        <dbReference type="ChEBI" id="CHEBI:30013"/>
        <dbReference type="ChEBI" id="CHEBI:57692"/>
        <dbReference type="ChEBI" id="CHEBI:74257"/>
        <dbReference type="ChEBI" id="CHEBI:456215"/>
        <dbReference type="EC" id="2.7.1.180"/>
    </reaction>
</comment>
<reference evidence="12 13" key="1">
    <citation type="submission" date="2019-03" db="EMBL/GenBank/DDBJ databases">
        <title>Flavobacterium TSA-D2 sp. nov., isolated from arctic soil.</title>
        <authorList>
            <person name="Chaudhary D.K."/>
        </authorList>
    </citation>
    <scope>NUCLEOTIDE SEQUENCE [LARGE SCALE GENOMIC DNA]</scope>
    <source>
        <strain evidence="12 13">TSA-D2</strain>
    </source>
</reference>
<evidence type="ECO:0000256" key="1">
    <source>
        <dbReference type="ARBA" id="ARBA00011955"/>
    </source>
</evidence>
<feature type="binding site" evidence="11">
    <location>
        <position position="172"/>
    </location>
    <ligand>
        <name>Mg(2+)</name>
        <dbReference type="ChEBI" id="CHEBI:18420"/>
    </ligand>
</feature>
<evidence type="ECO:0000256" key="3">
    <source>
        <dbReference type="ARBA" id="ARBA00022630"/>
    </source>
</evidence>
<evidence type="ECO:0000256" key="11">
    <source>
        <dbReference type="PIRSR" id="PIRSR006268-2"/>
    </source>
</evidence>
<evidence type="ECO:0000256" key="6">
    <source>
        <dbReference type="ARBA" id="ARBA00022827"/>
    </source>
</evidence>
<accession>A0A4R5CY64</accession>
<dbReference type="SUPFAM" id="SSF143631">
    <property type="entry name" value="ApbE-like"/>
    <property type="match status" value="1"/>
</dbReference>
<dbReference type="AlphaFoldDB" id="A0A4R5CY64"/>
<keyword evidence="4 10" id="KW-0808">Transferase</keyword>
<keyword evidence="5 10" id="KW-0479">Metal-binding</keyword>
<dbReference type="PANTHER" id="PTHR30040">
    <property type="entry name" value="THIAMINE BIOSYNTHESIS LIPOPROTEIN APBE"/>
    <property type="match status" value="1"/>
</dbReference>
<dbReference type="Proteomes" id="UP000294597">
    <property type="component" value="Unassembled WGS sequence"/>
</dbReference>
<dbReference type="Pfam" id="PF02424">
    <property type="entry name" value="ApbE"/>
    <property type="match status" value="1"/>
</dbReference>
<feature type="binding site" evidence="11">
    <location>
        <position position="292"/>
    </location>
    <ligand>
        <name>Mg(2+)</name>
        <dbReference type="ChEBI" id="CHEBI:18420"/>
    </ligand>
</feature>
<feature type="binding site" evidence="11">
    <location>
        <position position="288"/>
    </location>
    <ligand>
        <name>Mg(2+)</name>
        <dbReference type="ChEBI" id="CHEBI:18420"/>
    </ligand>
</feature>
<dbReference type="InterPro" id="IPR003374">
    <property type="entry name" value="ApbE-like_sf"/>
</dbReference>
<sequence length="342" mass="38763">MTLEVNNIFMTKTLLLILLLVLTSCASDKKEIIKLEGNSQGTTYHITYLSDNGVLYQKEIDSLLKNIDQSMSTWIPTSIISRINNNEKNVVVDEYFRTVFNKSVEVSQKTEGNFDITVGPLVNSWGFGPTKKNKLSKNQVDSLLQLVNYKMVTLKNNRIIKSKTKIQIDFNAIAQGYSVDVIADFLESKRIKNYLVELGGEIKAKGKKNTEEWKVGIDQPTEDKSDRRKLEAIITLNNRALATSGNYRKFYIEGNQKLSHIIDPKTGYAAKHNLLSTTVIADDAITADAYATAFMVMGLKKSIAFLEKNKSLNLEVYFIYDENGHWKTHTSQSLKKRIEQLN</sequence>
<evidence type="ECO:0000256" key="8">
    <source>
        <dbReference type="ARBA" id="ARBA00031306"/>
    </source>
</evidence>
<comment type="similarity">
    <text evidence="10">Belongs to the ApbE family.</text>
</comment>
<protein>
    <recommendedName>
        <fullName evidence="2 10">FAD:protein FMN transferase</fullName>
        <ecNumber evidence="1 10">2.7.1.180</ecNumber>
    </recommendedName>
    <alternativeName>
        <fullName evidence="8 10">Flavin transferase</fullName>
    </alternativeName>
</protein>
<dbReference type="PANTHER" id="PTHR30040:SF2">
    <property type="entry name" value="FAD:PROTEIN FMN TRANSFERASE"/>
    <property type="match status" value="1"/>
</dbReference>
<dbReference type="EMBL" id="SMFO01000002">
    <property type="protein sequence ID" value="TDE05556.1"/>
    <property type="molecule type" value="Genomic_DNA"/>
</dbReference>
<dbReference type="Gene3D" id="3.10.520.10">
    <property type="entry name" value="ApbE-like domains"/>
    <property type="match status" value="1"/>
</dbReference>
<proteinExistence type="inferred from homology"/>
<comment type="cofactor">
    <cofactor evidence="11">
        <name>Mg(2+)</name>
        <dbReference type="ChEBI" id="CHEBI:18420"/>
    </cofactor>
    <cofactor evidence="11">
        <name>Mn(2+)</name>
        <dbReference type="ChEBI" id="CHEBI:29035"/>
    </cofactor>
    <text evidence="11">Magnesium. Can also use manganese.</text>
</comment>
<evidence type="ECO:0000313" key="13">
    <source>
        <dbReference type="Proteomes" id="UP000294597"/>
    </source>
</evidence>
<keyword evidence="7 10" id="KW-0460">Magnesium</keyword>
<keyword evidence="6 10" id="KW-0274">FAD</keyword>
<keyword evidence="13" id="KW-1185">Reference proteome</keyword>
<gene>
    <name evidence="12" type="ORF">E0F98_05405</name>
</gene>
<evidence type="ECO:0000256" key="9">
    <source>
        <dbReference type="ARBA" id="ARBA00048540"/>
    </source>
</evidence>
<evidence type="ECO:0000256" key="2">
    <source>
        <dbReference type="ARBA" id="ARBA00016337"/>
    </source>
</evidence>
<name>A0A4R5CY64_9FLAO</name>
<evidence type="ECO:0000256" key="5">
    <source>
        <dbReference type="ARBA" id="ARBA00022723"/>
    </source>
</evidence>
<dbReference type="PIRSF" id="PIRSF006268">
    <property type="entry name" value="ApbE"/>
    <property type="match status" value="1"/>
</dbReference>
<dbReference type="GO" id="GO:0046872">
    <property type="term" value="F:metal ion binding"/>
    <property type="evidence" value="ECO:0007669"/>
    <property type="project" value="UniProtKB-UniRule"/>
</dbReference>
<keyword evidence="3 10" id="KW-0285">Flavoprotein</keyword>
<evidence type="ECO:0000313" key="12">
    <source>
        <dbReference type="EMBL" id="TDE05556.1"/>
    </source>
</evidence>
<dbReference type="EC" id="2.7.1.180" evidence="1 10"/>
<organism evidence="12 13">
    <name type="scientific">Flavobacterium hiemivividum</name>
    <dbReference type="NCBI Taxonomy" id="2541734"/>
    <lineage>
        <taxon>Bacteria</taxon>
        <taxon>Pseudomonadati</taxon>
        <taxon>Bacteroidota</taxon>
        <taxon>Flavobacteriia</taxon>
        <taxon>Flavobacteriales</taxon>
        <taxon>Flavobacteriaceae</taxon>
        <taxon>Flavobacterium</taxon>
    </lineage>
</organism>
<evidence type="ECO:0000256" key="4">
    <source>
        <dbReference type="ARBA" id="ARBA00022679"/>
    </source>
</evidence>
<dbReference type="GO" id="GO:0016740">
    <property type="term" value="F:transferase activity"/>
    <property type="evidence" value="ECO:0007669"/>
    <property type="project" value="UniProtKB-UniRule"/>
</dbReference>